<gene>
    <name evidence="2" type="ORF">D1868_04745</name>
</gene>
<accession>A0A650CND2</accession>
<keyword evidence="3" id="KW-1185">Reference proteome</keyword>
<feature type="domain" description="SpoVT-AbrB" evidence="1">
    <location>
        <begin position="19"/>
        <end position="65"/>
    </location>
</feature>
<evidence type="ECO:0000313" key="2">
    <source>
        <dbReference type="EMBL" id="QGR19354.1"/>
    </source>
</evidence>
<proteinExistence type="predicted"/>
<evidence type="ECO:0000259" key="1">
    <source>
        <dbReference type="SMART" id="SM00966"/>
    </source>
</evidence>
<dbReference type="GO" id="GO:0003677">
    <property type="term" value="F:DNA binding"/>
    <property type="evidence" value="ECO:0007669"/>
    <property type="project" value="UniProtKB-KW"/>
</dbReference>
<dbReference type="EMBL" id="CP045483">
    <property type="protein sequence ID" value="QGR19354.1"/>
    <property type="molecule type" value="Genomic_DNA"/>
</dbReference>
<organism evidence="2 3">
    <name type="scientific">Stygiolobus azoricus</name>
    <dbReference type="NCBI Taxonomy" id="41675"/>
    <lineage>
        <taxon>Archaea</taxon>
        <taxon>Thermoproteota</taxon>
        <taxon>Thermoprotei</taxon>
        <taxon>Sulfolobales</taxon>
        <taxon>Sulfolobaceae</taxon>
        <taxon>Stygiolobus</taxon>
    </lineage>
</organism>
<sequence>MAEETNKTPKDVETRKVQRLGSSSLFITLPKKWINKWGIKPGDKIIMEISEDGTLRLVAEKVKINYNRRNVKIDIDSYKQPMTTAIPCLYILGYDEIVFTSKKNIDPKEFEDVINYSKHLVGIEVAETSENSIKLDCLLDTEKIGSESLLRRILNIATRKVDEILGYLKGQPLAEVQPSLEDLRRVQLMLLRRSIGGRYTSERDTLRNFIIAINSIVILRVYSIMTKLSNTIKNTKPILTQEQVKILTEMFQKINDLFDEIIMTILFPSVKRISNGYNIISQLKQGLEQLNMQDPLIKNYLEELVQSLEEALTNSSCSIFLEELPWIERNFNA</sequence>
<keyword evidence="2" id="KW-0238">DNA-binding</keyword>
<name>A0A650CND2_9CREN</name>
<dbReference type="KEGG" id="sazo:D1868_04745"/>
<evidence type="ECO:0000313" key="3">
    <source>
        <dbReference type="Proteomes" id="UP000423396"/>
    </source>
</evidence>
<dbReference type="Proteomes" id="UP000423396">
    <property type="component" value="Chromosome"/>
</dbReference>
<dbReference type="InterPro" id="IPR007159">
    <property type="entry name" value="SpoVT-AbrB_dom"/>
</dbReference>
<dbReference type="AlphaFoldDB" id="A0A650CND2"/>
<dbReference type="InterPro" id="IPR037914">
    <property type="entry name" value="SpoVT-AbrB_sf"/>
</dbReference>
<dbReference type="RefSeq" id="WP_156006044.1">
    <property type="nucleotide sequence ID" value="NZ_CP045483.1"/>
</dbReference>
<protein>
    <submittedName>
        <fullName evidence="2">AbrB/MazE/SpoVT family DNA-binding domain-containing protein</fullName>
    </submittedName>
</protein>
<dbReference type="GeneID" id="42798355"/>
<dbReference type="Pfam" id="PF04014">
    <property type="entry name" value="MazE_antitoxin"/>
    <property type="match status" value="1"/>
</dbReference>
<dbReference type="OrthoDB" id="40991at2157"/>
<dbReference type="SUPFAM" id="SSF89447">
    <property type="entry name" value="AbrB/MazE/MraZ-like"/>
    <property type="match status" value="1"/>
</dbReference>
<reference evidence="2 3" key="1">
    <citation type="submission" date="2019-10" db="EMBL/GenBank/DDBJ databases">
        <title>Genome Sequences from Six Type Strain Members of the Archaeal Family Sulfolobaceae: Acidianus ambivalens, Acidianus infernus, Metallosphaera prunae, Stygiolobus azoricus, Sulfolobus metallicus, and Sulfurisphaera ohwakuensis.</title>
        <authorList>
            <person name="Counts J.A."/>
            <person name="Kelly R.M."/>
        </authorList>
    </citation>
    <scope>NUCLEOTIDE SEQUENCE [LARGE SCALE GENOMIC DNA]</scope>
    <source>
        <strain evidence="2 3">FC6</strain>
    </source>
</reference>
<dbReference type="SMART" id="SM00966">
    <property type="entry name" value="SpoVT_AbrB"/>
    <property type="match status" value="1"/>
</dbReference>